<dbReference type="EC" id="2.7.13.3" evidence="3"/>
<feature type="compositionally biased region" description="Polar residues" evidence="7">
    <location>
        <begin position="825"/>
        <end position="835"/>
    </location>
</feature>
<evidence type="ECO:0000313" key="11">
    <source>
        <dbReference type="EMBL" id="KAH7542966.1"/>
    </source>
</evidence>
<evidence type="ECO:0000256" key="4">
    <source>
        <dbReference type="ARBA" id="ARBA00022553"/>
    </source>
</evidence>
<dbReference type="InterPro" id="IPR036097">
    <property type="entry name" value="HisK_dim/P_sf"/>
</dbReference>
<comment type="subcellular location">
    <subcellularLocation>
        <location evidence="2">Endoplasmic reticulum membrane</location>
        <topology evidence="2">Multi-pass membrane protein</topology>
    </subcellularLocation>
</comment>
<evidence type="ECO:0000256" key="8">
    <source>
        <dbReference type="SAM" id="Phobius"/>
    </source>
</evidence>
<dbReference type="InterPro" id="IPR003594">
    <property type="entry name" value="HATPase_dom"/>
</dbReference>
<dbReference type="AlphaFoldDB" id="A0A978VVX1"/>
<feature type="modified residue" description="4-aspartylphosphate" evidence="6">
    <location>
        <position position="1059"/>
    </location>
</feature>
<dbReference type="InterPro" id="IPR004358">
    <property type="entry name" value="Sig_transdc_His_kin-like_C"/>
</dbReference>
<dbReference type="PANTHER" id="PTHR43719">
    <property type="entry name" value="TWO-COMPONENT HISTIDINE KINASE"/>
    <property type="match status" value="1"/>
</dbReference>
<feature type="region of interest" description="Disordered" evidence="7">
    <location>
        <begin position="813"/>
        <end position="844"/>
    </location>
</feature>
<dbReference type="SUPFAM" id="SSF47384">
    <property type="entry name" value="Homodimeric domain of signal transducing histidine kinase"/>
    <property type="match status" value="1"/>
</dbReference>
<keyword evidence="4 6" id="KW-0597">Phosphoprotein</keyword>
<feature type="transmembrane region" description="Helical" evidence="8">
    <location>
        <begin position="47"/>
        <end position="70"/>
    </location>
</feature>
<evidence type="ECO:0000259" key="10">
    <source>
        <dbReference type="PROSITE" id="PS50110"/>
    </source>
</evidence>
<organism evidence="11 12">
    <name type="scientific">Ziziphus jujuba var. spinosa</name>
    <dbReference type="NCBI Taxonomy" id="714518"/>
    <lineage>
        <taxon>Eukaryota</taxon>
        <taxon>Viridiplantae</taxon>
        <taxon>Streptophyta</taxon>
        <taxon>Embryophyta</taxon>
        <taxon>Tracheophyta</taxon>
        <taxon>Spermatophyta</taxon>
        <taxon>Magnoliopsida</taxon>
        <taxon>eudicotyledons</taxon>
        <taxon>Gunneridae</taxon>
        <taxon>Pentapetalae</taxon>
        <taxon>rosids</taxon>
        <taxon>fabids</taxon>
        <taxon>Rosales</taxon>
        <taxon>Rhamnaceae</taxon>
        <taxon>Paliureae</taxon>
        <taxon>Ziziphus</taxon>
    </lineage>
</organism>
<keyword evidence="5" id="KW-0256">Endoplasmic reticulum</keyword>
<evidence type="ECO:0000256" key="5">
    <source>
        <dbReference type="ARBA" id="ARBA00022824"/>
    </source>
</evidence>
<dbReference type="InterPro" id="IPR005467">
    <property type="entry name" value="His_kinase_dom"/>
</dbReference>
<feature type="domain" description="Response regulatory" evidence="10">
    <location>
        <begin position="997"/>
        <end position="1128"/>
    </location>
</feature>
<dbReference type="PANTHER" id="PTHR43719:SF50">
    <property type="entry name" value="HISTIDINE KINASE CKI1-LIKE ISOFORM X1"/>
    <property type="match status" value="1"/>
</dbReference>
<name>A0A978VVX1_ZIZJJ</name>
<gene>
    <name evidence="11" type="ORF">FEM48_Zijuj02G0131500</name>
</gene>
<dbReference type="SMART" id="SM00387">
    <property type="entry name" value="HATPase_c"/>
    <property type="match status" value="1"/>
</dbReference>
<dbReference type="PROSITE" id="PS50109">
    <property type="entry name" value="HIS_KIN"/>
    <property type="match status" value="1"/>
</dbReference>
<feature type="transmembrane region" description="Helical" evidence="8">
    <location>
        <begin position="129"/>
        <end position="148"/>
    </location>
</feature>
<dbReference type="InterPro" id="IPR011006">
    <property type="entry name" value="CheY-like_superfamily"/>
</dbReference>
<comment type="catalytic activity">
    <reaction evidence="1">
        <text>ATP + protein L-histidine = ADP + protein N-phospho-L-histidine.</text>
        <dbReference type="EC" id="2.7.13.3"/>
    </reaction>
</comment>
<dbReference type="SUPFAM" id="SSF55874">
    <property type="entry name" value="ATPase domain of HSP90 chaperone/DNA topoisomerase II/histidine kinase"/>
    <property type="match status" value="1"/>
</dbReference>
<reference evidence="11" key="1">
    <citation type="journal article" date="2021" name="Front. Plant Sci.">
        <title>Chromosome-Scale Genome Assembly for Chinese Sour Jujube and Insights Into Its Genome Evolution and Domestication Signature.</title>
        <authorList>
            <person name="Shen L.-Y."/>
            <person name="Luo H."/>
            <person name="Wang X.-L."/>
            <person name="Wang X.-M."/>
            <person name="Qiu X.-J."/>
            <person name="Liu H."/>
            <person name="Zhou S.-S."/>
            <person name="Jia K.-H."/>
            <person name="Nie S."/>
            <person name="Bao Y.-T."/>
            <person name="Zhang R.-G."/>
            <person name="Yun Q.-Z."/>
            <person name="Chai Y.-H."/>
            <person name="Lu J.-Y."/>
            <person name="Li Y."/>
            <person name="Zhao S.-W."/>
            <person name="Mao J.-F."/>
            <person name="Jia S.-G."/>
            <person name="Mao Y.-M."/>
        </authorList>
    </citation>
    <scope>NUCLEOTIDE SEQUENCE</scope>
    <source>
        <strain evidence="11">AT0</strain>
        <tissue evidence="11">Leaf</tissue>
    </source>
</reference>
<dbReference type="PRINTS" id="PR00344">
    <property type="entry name" value="BCTRLSENSOR"/>
</dbReference>
<dbReference type="GO" id="GO:0000155">
    <property type="term" value="F:phosphorelay sensor kinase activity"/>
    <property type="evidence" value="ECO:0007669"/>
    <property type="project" value="InterPro"/>
</dbReference>
<evidence type="ECO:0000256" key="6">
    <source>
        <dbReference type="PROSITE-ProRule" id="PRU00169"/>
    </source>
</evidence>
<evidence type="ECO:0000256" key="3">
    <source>
        <dbReference type="ARBA" id="ARBA00012438"/>
    </source>
</evidence>
<dbReference type="Gene3D" id="3.30.565.10">
    <property type="entry name" value="Histidine kinase-like ATPase, C-terminal domain"/>
    <property type="match status" value="1"/>
</dbReference>
<dbReference type="CDD" id="cd17546">
    <property type="entry name" value="REC_hyHK_CKI1_RcsC-like"/>
    <property type="match status" value="1"/>
</dbReference>
<keyword evidence="8" id="KW-1133">Transmembrane helix</keyword>
<dbReference type="InterPro" id="IPR050956">
    <property type="entry name" value="2C_system_His_kinase"/>
</dbReference>
<evidence type="ECO:0000256" key="1">
    <source>
        <dbReference type="ARBA" id="ARBA00000085"/>
    </source>
</evidence>
<dbReference type="EMBL" id="JAEACU010000002">
    <property type="protein sequence ID" value="KAH7542966.1"/>
    <property type="molecule type" value="Genomic_DNA"/>
</dbReference>
<dbReference type="Pfam" id="PF00072">
    <property type="entry name" value="Response_reg"/>
    <property type="match status" value="1"/>
</dbReference>
<dbReference type="InterPro" id="IPR036890">
    <property type="entry name" value="HATPase_C_sf"/>
</dbReference>
<keyword evidence="8" id="KW-0812">Transmembrane</keyword>
<evidence type="ECO:0000313" key="12">
    <source>
        <dbReference type="Proteomes" id="UP000813462"/>
    </source>
</evidence>
<dbReference type="Gene3D" id="3.40.50.2300">
    <property type="match status" value="1"/>
</dbReference>
<evidence type="ECO:0000256" key="2">
    <source>
        <dbReference type="ARBA" id="ARBA00004477"/>
    </source>
</evidence>
<dbReference type="SMART" id="SM00448">
    <property type="entry name" value="REC"/>
    <property type="match status" value="1"/>
</dbReference>
<keyword evidence="8" id="KW-0472">Membrane</keyword>
<dbReference type="GO" id="GO:0005789">
    <property type="term" value="C:endoplasmic reticulum membrane"/>
    <property type="evidence" value="ECO:0007669"/>
    <property type="project" value="UniProtKB-SubCell"/>
</dbReference>
<dbReference type="Gene3D" id="1.10.287.130">
    <property type="match status" value="1"/>
</dbReference>
<feature type="domain" description="Histidine kinase" evidence="9">
    <location>
        <begin position="437"/>
        <end position="703"/>
    </location>
</feature>
<protein>
    <recommendedName>
        <fullName evidence="3">histidine kinase</fullName>
        <ecNumber evidence="3">2.7.13.3</ecNumber>
    </recommendedName>
</protein>
<comment type="caution">
    <text evidence="11">The sequence shown here is derived from an EMBL/GenBank/DDBJ whole genome shotgun (WGS) entry which is preliminary data.</text>
</comment>
<evidence type="ECO:0000259" key="9">
    <source>
        <dbReference type="PROSITE" id="PS50109"/>
    </source>
</evidence>
<dbReference type="Proteomes" id="UP000813462">
    <property type="component" value="Unassembled WGS sequence"/>
</dbReference>
<dbReference type="Pfam" id="PF02518">
    <property type="entry name" value="HATPase_c"/>
    <property type="match status" value="1"/>
</dbReference>
<proteinExistence type="predicted"/>
<accession>A0A978VVX1</accession>
<sequence>MAFLHAILLKGIIFSTHVSILTSDISRFKTRVSAMIKMKIKSYTMKFYSRVIWRPICFVIIIGLSTYMIIELYKMNKKVLKNVTLDSYDEQNRIFSGIESTAKLLLPLNTSAINLARALSSSLNGTQLTFFNISTMVAPILFLVLSTIPHVSHVSYIGLDGIQFSYYKYEGQTFAVFSNSSLSTNWYTQPVDRDTGKLYGEAIASASMVTVNASWVQKALNSTNGYSCLRTGWNKAQDSLFLHSVAMDGRGVISLGFPTKVVVDHFSALDFHGGSFHLATLDGDVIVQTNLPQTTLMVVNNSVLLQTFKPNSNSANHVGSLSCRPCDSNVRSCTGKVIGVEYNFHCSNLEIAGVQSVYILAYPPNRLVSFVQGYSKLSLTLLTFLFFFILISLSLFIFLVVTAARREVLLCASLVKQVNSTQQAERKSMNKTTAFNRANHDVRGSLAAITGLIEICLQDANPDSGLAANLTQMSTLTKDLFGILNSVLDTSKIEAGKLQLEVEEFNLTQLLEDVVDMFYPVAIKKGVDVVLDPCDDSITKSCHVRGDRVKLKQILCNLLNNAVKFTSEGHVTIRARVKKTSVENAIIASNCNAATKFWSRVFYKNRKGFNDLDALHTAQQDPNRTEFVIEVDDTGTGIPKDKQQSVFENFVQVTETSLGQEGCGLGLGIVESLVRLMDGEIRIVDKEPGEKGTCFSFTVTLLTCKHESSNTEEEIPRTYSDRIQNGFQPFGINLRGSGPKSEGSHVVLYIEGDERRKVLTNYIDSWNIKVSSVKHYKNLLPHLEKIKKKLDFSYFNYSEKTQLGLYDYLSKSSSANSDSRPNDGSFYNNDGSEQSFPPIRKTSSKGSTGIVLVVIDTSAGVFSELFSTVASFRNDIQSSRCKVVWLDNPISRNIQLKYIEEHKLSPPNDYVICKPFHGFHLYEVLGLLPELKGCKLPKLETKTLAKVESEDQNHSDELEYAGDEPGSSCSCNEISLEKIVVHKRDEKPEENLLNGKRILVVDDVELLRKLTSAHLQKHGAIVEVCENGKQAFDHVCKAFSDQKEEGHSKPFPYDYIFMDCEMPVMNGYEAARLIRMEEKQYGIHIPIIALTAHAMPEEVKKTVDAGMDFHLSKPLQMKGLLEALQSIHDDK</sequence>
<dbReference type="PROSITE" id="PS50110">
    <property type="entry name" value="RESPONSE_REGULATORY"/>
    <property type="match status" value="1"/>
</dbReference>
<dbReference type="SUPFAM" id="SSF52172">
    <property type="entry name" value="CheY-like"/>
    <property type="match status" value="1"/>
</dbReference>
<evidence type="ECO:0000256" key="7">
    <source>
        <dbReference type="SAM" id="MobiDB-lite"/>
    </source>
</evidence>
<feature type="transmembrane region" description="Helical" evidence="8">
    <location>
        <begin position="379"/>
        <end position="401"/>
    </location>
</feature>
<dbReference type="InterPro" id="IPR001789">
    <property type="entry name" value="Sig_transdc_resp-reg_receiver"/>
</dbReference>